<dbReference type="SUPFAM" id="SSF53822">
    <property type="entry name" value="Periplasmic binding protein-like I"/>
    <property type="match status" value="1"/>
</dbReference>
<dbReference type="InterPro" id="IPR010982">
    <property type="entry name" value="Lambda_DNA-bd_dom_sf"/>
</dbReference>
<dbReference type="RefSeq" id="WP_342775584.1">
    <property type="nucleotide sequence ID" value="NZ_CP144375.1"/>
</dbReference>
<dbReference type="GO" id="GO:0003700">
    <property type="term" value="F:DNA-binding transcription factor activity"/>
    <property type="evidence" value="ECO:0007669"/>
    <property type="project" value="TreeGrafter"/>
</dbReference>
<sequence length="342" mass="36729">MVVHRPNSRPTLEDVAAKAGVSRATASRVLNGSPKVSPSALESVNSAVLELGYQPNQAARTLVTRRTGAVAVLISEPQPKIFNDPHFAGLVKYAAMTLGARDSQMVLVLVHTPEDQLRAQRFLAGGHVDGALLFTPHQDDPLPTSVRKLSLPVVFGGRPWGSLRGLHTVDNDNENGAAMATRYLAERGCRQIVSVTGPVDELAATDRLAGFRAATGADDRRLAEITECGFFNREGGERAMTALLSRVPDLDGVFAANDLMAAGAMAALRAAGKRVPQDVAVVGFDDDESVAPHTDPPLTSVRQDIGRQVQAMVDRLDSLIRGEEPRHRHQMLPVELVHRQSA</sequence>
<comment type="caution">
    <text evidence="5">The sequence shown here is derived from an EMBL/GenBank/DDBJ whole genome shotgun (WGS) entry which is preliminary data.</text>
</comment>
<keyword evidence="2 5" id="KW-0238">DNA-binding</keyword>
<dbReference type="SMART" id="SM00354">
    <property type="entry name" value="HTH_LACI"/>
    <property type="match status" value="1"/>
</dbReference>
<dbReference type="Proteomes" id="UP000256269">
    <property type="component" value="Unassembled WGS sequence"/>
</dbReference>
<gene>
    <name evidence="5" type="ORF">BCF44_103435</name>
</gene>
<dbReference type="PANTHER" id="PTHR30146:SF109">
    <property type="entry name" value="HTH-TYPE TRANSCRIPTIONAL REGULATOR GALS"/>
    <property type="match status" value="1"/>
</dbReference>
<keyword evidence="1" id="KW-0805">Transcription regulation</keyword>
<dbReference type="SUPFAM" id="SSF47413">
    <property type="entry name" value="lambda repressor-like DNA-binding domains"/>
    <property type="match status" value="1"/>
</dbReference>
<evidence type="ECO:0000256" key="3">
    <source>
        <dbReference type="ARBA" id="ARBA00023163"/>
    </source>
</evidence>
<organism evidence="5 6">
    <name type="scientific">Kutzneria buriramensis</name>
    <dbReference type="NCBI Taxonomy" id="1045776"/>
    <lineage>
        <taxon>Bacteria</taxon>
        <taxon>Bacillati</taxon>
        <taxon>Actinomycetota</taxon>
        <taxon>Actinomycetes</taxon>
        <taxon>Pseudonocardiales</taxon>
        <taxon>Pseudonocardiaceae</taxon>
        <taxon>Kutzneria</taxon>
    </lineage>
</organism>
<evidence type="ECO:0000259" key="4">
    <source>
        <dbReference type="PROSITE" id="PS50932"/>
    </source>
</evidence>
<dbReference type="Gene3D" id="1.10.260.40">
    <property type="entry name" value="lambda repressor-like DNA-binding domains"/>
    <property type="match status" value="1"/>
</dbReference>
<dbReference type="InterPro" id="IPR028082">
    <property type="entry name" value="Peripla_BP_I"/>
</dbReference>
<accession>A0A3E0I0B8</accession>
<evidence type="ECO:0000256" key="1">
    <source>
        <dbReference type="ARBA" id="ARBA00023015"/>
    </source>
</evidence>
<evidence type="ECO:0000313" key="6">
    <source>
        <dbReference type="Proteomes" id="UP000256269"/>
    </source>
</evidence>
<keyword evidence="3" id="KW-0804">Transcription</keyword>
<evidence type="ECO:0000256" key="2">
    <source>
        <dbReference type="ARBA" id="ARBA00023125"/>
    </source>
</evidence>
<dbReference type="PROSITE" id="PS50932">
    <property type="entry name" value="HTH_LACI_2"/>
    <property type="match status" value="1"/>
</dbReference>
<dbReference type="Pfam" id="PF13377">
    <property type="entry name" value="Peripla_BP_3"/>
    <property type="match status" value="1"/>
</dbReference>
<dbReference type="Gene3D" id="3.40.50.2300">
    <property type="match status" value="2"/>
</dbReference>
<dbReference type="CDD" id="cd06267">
    <property type="entry name" value="PBP1_LacI_sugar_binding-like"/>
    <property type="match status" value="1"/>
</dbReference>
<dbReference type="PRINTS" id="PR00036">
    <property type="entry name" value="HTHLACI"/>
</dbReference>
<keyword evidence="6" id="KW-1185">Reference proteome</keyword>
<proteinExistence type="predicted"/>
<protein>
    <submittedName>
        <fullName evidence="5">DNA-binding LacI/PurR family transcriptional regulator</fullName>
    </submittedName>
</protein>
<dbReference type="CDD" id="cd01392">
    <property type="entry name" value="HTH_LacI"/>
    <property type="match status" value="1"/>
</dbReference>
<dbReference type="PROSITE" id="PS00356">
    <property type="entry name" value="HTH_LACI_1"/>
    <property type="match status" value="1"/>
</dbReference>
<name>A0A3E0I0B8_9PSEU</name>
<feature type="domain" description="HTH lacI-type" evidence="4">
    <location>
        <begin position="10"/>
        <end position="64"/>
    </location>
</feature>
<dbReference type="PANTHER" id="PTHR30146">
    <property type="entry name" value="LACI-RELATED TRANSCRIPTIONAL REPRESSOR"/>
    <property type="match status" value="1"/>
</dbReference>
<dbReference type="Pfam" id="PF00356">
    <property type="entry name" value="LacI"/>
    <property type="match status" value="1"/>
</dbReference>
<reference evidence="5 6" key="1">
    <citation type="submission" date="2018-08" db="EMBL/GenBank/DDBJ databases">
        <title>Genomic Encyclopedia of Archaeal and Bacterial Type Strains, Phase II (KMG-II): from individual species to whole genera.</title>
        <authorList>
            <person name="Goeker M."/>
        </authorList>
    </citation>
    <scope>NUCLEOTIDE SEQUENCE [LARGE SCALE GENOMIC DNA]</scope>
    <source>
        <strain evidence="5 6">DSM 45791</strain>
    </source>
</reference>
<dbReference type="GO" id="GO:0000976">
    <property type="term" value="F:transcription cis-regulatory region binding"/>
    <property type="evidence" value="ECO:0007669"/>
    <property type="project" value="TreeGrafter"/>
</dbReference>
<dbReference type="InterPro" id="IPR046335">
    <property type="entry name" value="LacI/GalR-like_sensor"/>
</dbReference>
<dbReference type="EMBL" id="QUNO01000003">
    <property type="protein sequence ID" value="REH51986.1"/>
    <property type="molecule type" value="Genomic_DNA"/>
</dbReference>
<dbReference type="InterPro" id="IPR000843">
    <property type="entry name" value="HTH_LacI"/>
</dbReference>
<dbReference type="AlphaFoldDB" id="A0A3E0I0B8"/>
<evidence type="ECO:0000313" key="5">
    <source>
        <dbReference type="EMBL" id="REH51986.1"/>
    </source>
</evidence>